<name>A0A1J5PLS2_9ZZZZ</name>
<evidence type="ECO:0000313" key="1">
    <source>
        <dbReference type="EMBL" id="OIQ68735.1"/>
    </source>
</evidence>
<protein>
    <submittedName>
        <fullName evidence="1">Uncharacterized protein</fullName>
    </submittedName>
</protein>
<dbReference type="AlphaFoldDB" id="A0A1J5PLS2"/>
<dbReference type="EMBL" id="MLJW01005137">
    <property type="protein sequence ID" value="OIQ68735.1"/>
    <property type="molecule type" value="Genomic_DNA"/>
</dbReference>
<sequence>MWLDCLVLVEQRQAPGDLQYALDHEHHVGPAGVVFVEHQRDVVLQGPRQNAIAEFGDLLAIPDHDGILAHQIDTADVAVEIDAHAGPVQPRCDLLDMGRFPRSVQPLHHDTAIMPEPGQQRQGNVRVEAIGIVDFRNVVITLTKRRHLQV</sequence>
<gene>
    <name evidence="1" type="ORF">GALL_496670</name>
</gene>
<proteinExistence type="predicted"/>
<reference evidence="1" key="1">
    <citation type="submission" date="2016-10" db="EMBL/GenBank/DDBJ databases">
        <title>Sequence of Gallionella enrichment culture.</title>
        <authorList>
            <person name="Poehlein A."/>
            <person name="Muehling M."/>
            <person name="Daniel R."/>
        </authorList>
    </citation>
    <scope>NUCLEOTIDE SEQUENCE</scope>
</reference>
<organism evidence="1">
    <name type="scientific">mine drainage metagenome</name>
    <dbReference type="NCBI Taxonomy" id="410659"/>
    <lineage>
        <taxon>unclassified sequences</taxon>
        <taxon>metagenomes</taxon>
        <taxon>ecological metagenomes</taxon>
    </lineage>
</organism>
<comment type="caution">
    <text evidence="1">The sequence shown here is derived from an EMBL/GenBank/DDBJ whole genome shotgun (WGS) entry which is preliminary data.</text>
</comment>
<accession>A0A1J5PLS2</accession>